<name>A0A0G1C4N7_9BACT</name>
<evidence type="ECO:0000313" key="2">
    <source>
        <dbReference type="EMBL" id="KKS80547.1"/>
    </source>
</evidence>
<sequence>MINNRYGKNFGKDFFRLSILTLVTVIIWIGMTVYKTLNISQVKPEVQQLLLPLTPTIDLDTMEKIRQREIIPETDWNSLNPASHSATSSAR</sequence>
<feature type="transmembrane region" description="Helical" evidence="1">
    <location>
        <begin position="14"/>
        <end position="34"/>
    </location>
</feature>
<evidence type="ECO:0000313" key="3">
    <source>
        <dbReference type="Proteomes" id="UP000034213"/>
    </source>
</evidence>
<dbReference type="EMBL" id="LCEW01000003">
    <property type="protein sequence ID" value="KKS80547.1"/>
    <property type="molecule type" value="Genomic_DNA"/>
</dbReference>
<comment type="caution">
    <text evidence="2">The sequence shown here is derived from an EMBL/GenBank/DDBJ whole genome shotgun (WGS) entry which is preliminary data.</text>
</comment>
<gene>
    <name evidence="2" type="ORF">UV54_C0003G0002</name>
</gene>
<keyword evidence="1" id="KW-1133">Transmembrane helix</keyword>
<reference evidence="2 3" key="1">
    <citation type="journal article" date="2015" name="Nature">
        <title>rRNA introns, odd ribosomes, and small enigmatic genomes across a large radiation of phyla.</title>
        <authorList>
            <person name="Brown C.T."/>
            <person name="Hug L.A."/>
            <person name="Thomas B.C."/>
            <person name="Sharon I."/>
            <person name="Castelle C.J."/>
            <person name="Singh A."/>
            <person name="Wilkins M.J."/>
            <person name="Williams K.H."/>
            <person name="Banfield J.F."/>
        </authorList>
    </citation>
    <scope>NUCLEOTIDE SEQUENCE [LARGE SCALE GENOMIC DNA]</scope>
</reference>
<proteinExistence type="predicted"/>
<dbReference type="STRING" id="1618369.UV54_C0003G0002"/>
<evidence type="ECO:0000256" key="1">
    <source>
        <dbReference type="SAM" id="Phobius"/>
    </source>
</evidence>
<accession>A0A0G1C4N7</accession>
<dbReference type="AlphaFoldDB" id="A0A0G1C4N7"/>
<dbReference type="Proteomes" id="UP000034213">
    <property type="component" value="Unassembled WGS sequence"/>
</dbReference>
<keyword evidence="1" id="KW-0812">Transmembrane</keyword>
<keyword evidence="1" id="KW-0472">Membrane</keyword>
<organism evidence="2 3">
    <name type="scientific">Candidatus Beckwithbacteria bacterium GW2011_GWA2_43_10</name>
    <dbReference type="NCBI Taxonomy" id="1618369"/>
    <lineage>
        <taxon>Bacteria</taxon>
        <taxon>Candidatus Beckwithiibacteriota</taxon>
    </lineage>
</organism>
<protein>
    <submittedName>
        <fullName evidence="2">Uncharacterized protein</fullName>
    </submittedName>
</protein>